<dbReference type="InterPro" id="IPR051242">
    <property type="entry name" value="WD-EF-hand_domain"/>
</dbReference>
<dbReference type="PANTHER" id="PTHR44324">
    <property type="entry name" value="WD40 REPEAT DOMAIN 95"/>
    <property type="match status" value="1"/>
</dbReference>
<accession>A0ABM1EKV6</accession>
<dbReference type="RefSeq" id="XP_014672827.1">
    <property type="nucleotide sequence ID" value="XM_014817341.1"/>
</dbReference>
<name>A0ABM1EKV6_PRICU</name>
<keyword evidence="2" id="KW-0853">WD repeat</keyword>
<feature type="repeat" description="WD" evidence="2">
    <location>
        <begin position="234"/>
        <end position="275"/>
    </location>
</feature>
<sequence>MWTSKFTLETTHQLGFHKKANQRESVGHRLWILDAVYMGDSHRLVVATMNRSLLFYETNTFTEEFNLFGLPAAANSLDYWYDAEQPGHEGILLYGDEAGSLHLLRFSSPITRLFEKPFSAQPGTCKVFMQDIIEFRAQEQCVRHTELTRLHPHSVLQVKFMGDADTVVSCSLSRRVSLLITDVHGKHKSYTFELLKGVNCFDLDRGMKVIATGSSDHLARLYNTYVSARPTAILRGHRTPVIALAIHAERGQLFTYSRDAFVKAWDLGEHTCLRTIALRFPTIQLGRAPEHGLYPILLAPGPHDALLVASNEYLAWLKLGSDESDTVVGKTSAATPLLAALYNPSFQQVVVSSVDGTVSVYDIESGELSLVMRDVHQGSELRHVSASERNLVTVDRSGITKVWSLQTGEALYELLPVSRHDAVTAAVYVPDTRQVVTVGWSRKIVTYDLSKDAQAHKIPPNLSWRGGQLHQADILTLDACAPSLLVTASSEGEIIVWSVISQKPFVVLQFEEEKALKEAFAVDEKMVVDGVLLLERRAALGYTNSGAILVSSQAGRLAFWAVHGQDRLLGLFEAVNDCKEDQICSLAESTDSDLLATGDTAGEVCIWNVADYCIKQDQVNTSMPPTLHRWRAHSAAVVGVSIAQFDTSSLIITASADMCAKLWTIGGELLGLFGQDSWNLKKLALYRTDAPVGGSDEKHSRRSSVAKEHEAPHESTDNVEGSHPLGPIPGEKCPEFQRSLMDVVDSKVDLGVKAERRLAEQKAVWGQRRRRFANIDSSKVFREELCTPYQALAIAELAPTDTEISFSSRMEQKNTSLSEQ</sequence>
<dbReference type="SUPFAM" id="SSF50978">
    <property type="entry name" value="WD40 repeat-like"/>
    <property type="match status" value="2"/>
</dbReference>
<dbReference type="PANTHER" id="PTHR44324:SF3">
    <property type="entry name" value="WD REPEAT-CONTAINING PROTEIN 49-LIKE"/>
    <property type="match status" value="1"/>
</dbReference>
<dbReference type="InterPro" id="IPR015943">
    <property type="entry name" value="WD40/YVTN_repeat-like_dom_sf"/>
</dbReference>
<dbReference type="SMART" id="SM00320">
    <property type="entry name" value="WD40"/>
    <property type="match status" value="10"/>
</dbReference>
<evidence type="ECO:0000256" key="3">
    <source>
        <dbReference type="SAM" id="MobiDB-lite"/>
    </source>
</evidence>
<dbReference type="Pfam" id="PF00400">
    <property type="entry name" value="WD40"/>
    <property type="match status" value="2"/>
</dbReference>
<feature type="compositionally biased region" description="Basic and acidic residues" evidence="3">
    <location>
        <begin position="695"/>
        <end position="716"/>
    </location>
</feature>
<proteinExistence type="predicted"/>
<evidence type="ECO:0000256" key="1">
    <source>
        <dbReference type="ARBA" id="ARBA00022737"/>
    </source>
</evidence>
<reference evidence="5" key="1">
    <citation type="submission" date="2025-08" db="UniProtKB">
        <authorList>
            <consortium name="RefSeq"/>
        </authorList>
    </citation>
    <scope>IDENTIFICATION</scope>
</reference>
<dbReference type="GeneID" id="106813252"/>
<dbReference type="Gene3D" id="2.130.10.10">
    <property type="entry name" value="YVTN repeat-like/Quinoprotein amine dehydrogenase"/>
    <property type="match status" value="3"/>
</dbReference>
<dbReference type="InterPro" id="IPR036322">
    <property type="entry name" value="WD40_repeat_dom_sf"/>
</dbReference>
<evidence type="ECO:0000313" key="5">
    <source>
        <dbReference type="RefSeq" id="XP_014672827.1"/>
    </source>
</evidence>
<keyword evidence="4" id="KW-1185">Reference proteome</keyword>
<dbReference type="Proteomes" id="UP000695022">
    <property type="component" value="Unplaced"/>
</dbReference>
<feature type="region of interest" description="Disordered" evidence="3">
    <location>
        <begin position="691"/>
        <end position="726"/>
    </location>
</feature>
<keyword evidence="1" id="KW-0677">Repeat</keyword>
<organism evidence="4 5">
    <name type="scientific">Priapulus caudatus</name>
    <name type="common">Priapulid worm</name>
    <dbReference type="NCBI Taxonomy" id="37621"/>
    <lineage>
        <taxon>Eukaryota</taxon>
        <taxon>Metazoa</taxon>
        <taxon>Ecdysozoa</taxon>
        <taxon>Scalidophora</taxon>
        <taxon>Priapulida</taxon>
        <taxon>Priapulimorpha</taxon>
        <taxon>Priapulimorphida</taxon>
        <taxon>Priapulidae</taxon>
        <taxon>Priapulus</taxon>
    </lineage>
</organism>
<evidence type="ECO:0000256" key="2">
    <source>
        <dbReference type="PROSITE-ProRule" id="PRU00221"/>
    </source>
</evidence>
<dbReference type="PROSITE" id="PS50082">
    <property type="entry name" value="WD_REPEATS_2"/>
    <property type="match status" value="1"/>
</dbReference>
<dbReference type="PROSITE" id="PS50294">
    <property type="entry name" value="WD_REPEATS_REGION"/>
    <property type="match status" value="1"/>
</dbReference>
<evidence type="ECO:0000313" key="4">
    <source>
        <dbReference type="Proteomes" id="UP000695022"/>
    </source>
</evidence>
<gene>
    <name evidence="5" type="primary">LOC106813252</name>
</gene>
<dbReference type="InterPro" id="IPR001680">
    <property type="entry name" value="WD40_rpt"/>
</dbReference>
<protein>
    <submittedName>
        <fullName evidence="5">WD repeat-containing protein 49-like</fullName>
    </submittedName>
</protein>